<feature type="domain" description="C-CAP/cofactor C-like" evidence="3">
    <location>
        <begin position="356"/>
        <end position="507"/>
    </location>
</feature>
<dbReference type="PROSITE" id="PS51329">
    <property type="entry name" value="C_CAP_COFACTOR_C"/>
    <property type="match status" value="1"/>
</dbReference>
<dbReference type="InterPro" id="IPR017901">
    <property type="entry name" value="C-CAP_CF_C-like"/>
</dbReference>
<dbReference type="EMBL" id="ADBV01000292">
    <property type="protein sequence ID" value="EJW87781.1"/>
    <property type="molecule type" value="Genomic_DNA"/>
</dbReference>
<dbReference type="InterPro" id="IPR012945">
    <property type="entry name" value="Tubulin-bd_cofactor_C_dom"/>
</dbReference>
<dbReference type="InterPro" id="IPR016098">
    <property type="entry name" value="CAP/MinC_C"/>
</dbReference>
<gene>
    <name evidence="4" type="ORF">WUBG_01304</name>
</gene>
<accession>J9EYU8</accession>
<proteinExistence type="inferred from homology"/>
<dbReference type="GO" id="GO:1990075">
    <property type="term" value="C:periciliary membrane compartment"/>
    <property type="evidence" value="ECO:0007669"/>
    <property type="project" value="TreeGrafter"/>
</dbReference>
<dbReference type="PANTHER" id="PTHR15440:SF0">
    <property type="entry name" value="PROTEIN XRP2"/>
    <property type="match status" value="1"/>
</dbReference>
<dbReference type="InterPro" id="IPR017946">
    <property type="entry name" value="PLC-like_Pdiesterase_TIM-brl"/>
</dbReference>
<dbReference type="GO" id="GO:0008081">
    <property type="term" value="F:phosphoric diester hydrolase activity"/>
    <property type="evidence" value="ECO:0007669"/>
    <property type="project" value="InterPro"/>
</dbReference>
<dbReference type="GO" id="GO:0005929">
    <property type="term" value="C:cilium"/>
    <property type="evidence" value="ECO:0007669"/>
    <property type="project" value="TreeGrafter"/>
</dbReference>
<keyword evidence="2" id="KW-0547">Nucleotide-binding</keyword>
<dbReference type="Gene3D" id="3.20.20.190">
    <property type="entry name" value="Phosphatidylinositol (PI) phosphodiesterase"/>
    <property type="match status" value="1"/>
</dbReference>
<sequence length="669" mass="78296">MKKSSKIDRSGEYWMSNLPQEVAERPLVYIAIPGSHDSFTQLLFDKYPVANDESRFVREIGRFRMVRRFIRRWATTQRYSVVKQLYVGVRYFDIRLTVPLPAKLYGIRVLHALYGSCIEQLLSLINDFLDNHLKEIVILDFNHLYNFNCIEYIKFLEMVESVFGRKLCLRGEDITKISLASMWHLGYQVIAISAAETKAHRSVSWIWDSNCILSPYANVNRNDKLFKFLDRTIREHRRDPRSVFFVTQAILTVKWFDIFMHPFSTLERKYALKCTEEAISWITTFDEPSYFNIIICDFIDHLDFCNIVFSLNMSSSKNFSRFVNLLFLMLRSCCSISKRSKREEQYHIKNSDCGKYSWDKEKPNPAEYCFVNLYGEIAIKSDGHITGEQFTVEKCKECCILLLDYLATVNVDDCEECLIVTGPCRGSVFIRDCKNITLFTISQQFRSRDCINIDVFLFCTTKPIIESSKLMRFRSLTLSYDKLEEHMAKASLSPFTNNWNNVHDFTPDDAPNFEICITEYDNIKKMDMIKNVKNITFFPELSFLPLYAVPNKVTGKKILILCMERNGETLTSFNGRILKFLRKILAQGAELITTRDLTIRKKELEPSFICKKYAKLSGRLITLEIAWNREEIEESVRMISDIVEVVDDCDFEHHRATLYRFALMQTDIC</sequence>
<reference evidence="5" key="1">
    <citation type="submission" date="2012-08" db="EMBL/GenBank/DDBJ databases">
        <title>The Genome Sequence of Wuchereria bancrofti.</title>
        <authorList>
            <person name="Nutman T.B."/>
            <person name="Fink D.L."/>
            <person name="Russ C."/>
            <person name="Young S."/>
            <person name="Zeng Q."/>
            <person name="Koehrsen M."/>
            <person name="Alvarado L."/>
            <person name="Berlin A."/>
            <person name="Chapman S.B."/>
            <person name="Chen Z."/>
            <person name="Freedman E."/>
            <person name="Gellesch M."/>
            <person name="Goldberg J."/>
            <person name="Griggs A."/>
            <person name="Gujja S."/>
            <person name="Heilman E.R."/>
            <person name="Heiman D."/>
            <person name="Hepburn T."/>
            <person name="Howarth C."/>
            <person name="Jen D."/>
            <person name="Larson L."/>
            <person name="Lewis B."/>
            <person name="Mehta T."/>
            <person name="Park D."/>
            <person name="Pearson M."/>
            <person name="Roberts A."/>
            <person name="Saif S."/>
            <person name="Shea T."/>
            <person name="Shenoy N."/>
            <person name="Sisk P."/>
            <person name="Stolte C."/>
            <person name="Sykes S."/>
            <person name="Walk T."/>
            <person name="White J."/>
            <person name="Yandava C."/>
            <person name="Haas B."/>
            <person name="Henn M.R."/>
            <person name="Nusbaum C."/>
            <person name="Birren B."/>
        </authorList>
    </citation>
    <scope>NUCLEOTIDE SEQUENCE [LARGE SCALE GENOMIC DNA]</scope>
    <source>
        <strain evidence="5">NA</strain>
    </source>
</reference>
<dbReference type="InterPro" id="IPR039093">
    <property type="entry name" value="XRP2"/>
</dbReference>
<dbReference type="SUPFAM" id="SSF51695">
    <property type="entry name" value="PLC-like phosphodiesterases"/>
    <property type="match status" value="1"/>
</dbReference>
<evidence type="ECO:0000313" key="5">
    <source>
        <dbReference type="Proteomes" id="UP000004810"/>
    </source>
</evidence>
<dbReference type="SMART" id="SM00673">
    <property type="entry name" value="CARP"/>
    <property type="match status" value="2"/>
</dbReference>
<dbReference type="GO" id="GO:0006629">
    <property type="term" value="P:lipid metabolic process"/>
    <property type="evidence" value="ECO:0007669"/>
    <property type="project" value="InterPro"/>
</dbReference>
<evidence type="ECO:0000259" key="3">
    <source>
        <dbReference type="PROSITE" id="PS51329"/>
    </source>
</evidence>
<dbReference type="AlphaFoldDB" id="J9EYU8"/>
<dbReference type="Proteomes" id="UP000004810">
    <property type="component" value="Unassembled WGS sequence"/>
</dbReference>
<evidence type="ECO:0000256" key="2">
    <source>
        <dbReference type="ARBA" id="ARBA00022741"/>
    </source>
</evidence>
<name>J9EYU8_WUCBA</name>
<dbReference type="PANTHER" id="PTHR15440">
    <property type="entry name" value="XRP2 PROTEIN"/>
    <property type="match status" value="1"/>
</dbReference>
<evidence type="ECO:0000313" key="4">
    <source>
        <dbReference type="EMBL" id="EJW87781.1"/>
    </source>
</evidence>
<dbReference type="Pfam" id="PF07986">
    <property type="entry name" value="TBCC"/>
    <property type="match status" value="1"/>
</dbReference>
<dbReference type="Gene3D" id="2.160.20.70">
    <property type="match status" value="1"/>
</dbReference>
<organism evidence="4 5">
    <name type="scientific">Wuchereria bancrofti</name>
    <dbReference type="NCBI Taxonomy" id="6293"/>
    <lineage>
        <taxon>Eukaryota</taxon>
        <taxon>Metazoa</taxon>
        <taxon>Ecdysozoa</taxon>
        <taxon>Nematoda</taxon>
        <taxon>Chromadorea</taxon>
        <taxon>Rhabditida</taxon>
        <taxon>Spirurina</taxon>
        <taxon>Spiruromorpha</taxon>
        <taxon>Filarioidea</taxon>
        <taxon>Onchocercidae</taxon>
        <taxon>Wuchereria</taxon>
    </lineage>
</organism>
<dbReference type="GO" id="GO:0005096">
    <property type="term" value="F:GTPase activator activity"/>
    <property type="evidence" value="ECO:0007669"/>
    <property type="project" value="InterPro"/>
</dbReference>
<dbReference type="InterPro" id="IPR006599">
    <property type="entry name" value="CARP_motif"/>
</dbReference>
<dbReference type="GO" id="GO:0000166">
    <property type="term" value="F:nucleotide binding"/>
    <property type="evidence" value="ECO:0007669"/>
    <property type="project" value="UniProtKB-KW"/>
</dbReference>
<comment type="caution">
    <text evidence="4">The sequence shown here is derived from an EMBL/GenBank/DDBJ whole genome shotgun (WGS) entry which is preliminary data.</text>
</comment>
<evidence type="ECO:0000256" key="1">
    <source>
        <dbReference type="ARBA" id="ARBA00008848"/>
    </source>
</evidence>
<protein>
    <recommendedName>
        <fullName evidence="3">C-CAP/cofactor C-like domain-containing protein</fullName>
    </recommendedName>
</protein>
<dbReference type="GO" id="GO:0006892">
    <property type="term" value="P:post-Golgi vesicle-mediated transport"/>
    <property type="evidence" value="ECO:0007669"/>
    <property type="project" value="TreeGrafter"/>
</dbReference>
<comment type="similarity">
    <text evidence="1">Belongs to the TBCC family.</text>
</comment>